<keyword evidence="12" id="KW-1185">Reference proteome</keyword>
<evidence type="ECO:0000256" key="2">
    <source>
        <dbReference type="ARBA" id="ARBA00005204"/>
    </source>
</evidence>
<dbReference type="InterPro" id="IPR021130">
    <property type="entry name" value="PRib-ATP_PPHydrolase-like"/>
</dbReference>
<organism evidence="11 12">
    <name type="scientific">Micromonospora sonneratiae</name>
    <dbReference type="NCBI Taxonomy" id="1184706"/>
    <lineage>
        <taxon>Bacteria</taxon>
        <taxon>Bacillati</taxon>
        <taxon>Actinomycetota</taxon>
        <taxon>Actinomycetes</taxon>
        <taxon>Micromonosporales</taxon>
        <taxon>Micromonosporaceae</taxon>
        <taxon>Micromonospora</taxon>
    </lineage>
</organism>
<dbReference type="PANTHER" id="PTHR42945:SF1">
    <property type="entry name" value="HISTIDINE BIOSYNTHESIS BIFUNCTIONAL PROTEIN HIS7"/>
    <property type="match status" value="1"/>
</dbReference>
<dbReference type="EMBL" id="JBHTMP010000023">
    <property type="protein sequence ID" value="MFD1322735.1"/>
    <property type="molecule type" value="Genomic_DNA"/>
</dbReference>
<comment type="catalytic activity">
    <reaction evidence="1 10">
        <text>1-(5-phospho-beta-D-ribosyl)-ATP + H2O = 1-(5-phospho-beta-D-ribosyl)-5'-AMP + diphosphate + H(+)</text>
        <dbReference type="Rhea" id="RHEA:22828"/>
        <dbReference type="ChEBI" id="CHEBI:15377"/>
        <dbReference type="ChEBI" id="CHEBI:15378"/>
        <dbReference type="ChEBI" id="CHEBI:33019"/>
        <dbReference type="ChEBI" id="CHEBI:59457"/>
        <dbReference type="ChEBI" id="CHEBI:73183"/>
        <dbReference type="EC" id="3.6.1.31"/>
    </reaction>
</comment>
<evidence type="ECO:0000313" key="11">
    <source>
        <dbReference type="EMBL" id="MFD1322735.1"/>
    </source>
</evidence>
<dbReference type="GO" id="GO:0004636">
    <property type="term" value="F:phosphoribosyl-ATP diphosphatase activity"/>
    <property type="evidence" value="ECO:0007669"/>
    <property type="project" value="UniProtKB-EC"/>
</dbReference>
<gene>
    <name evidence="10" type="primary">hisE</name>
    <name evidence="11" type="ORF">ACFQ4H_16680</name>
</gene>
<evidence type="ECO:0000256" key="7">
    <source>
        <dbReference type="ARBA" id="ARBA00022801"/>
    </source>
</evidence>
<dbReference type="HAMAP" id="MF_01020">
    <property type="entry name" value="HisE"/>
    <property type="match status" value="1"/>
</dbReference>
<keyword evidence="10" id="KW-0963">Cytoplasm</keyword>
<evidence type="ECO:0000256" key="1">
    <source>
        <dbReference type="ARBA" id="ARBA00001460"/>
    </source>
</evidence>
<dbReference type="SUPFAM" id="SSF101386">
    <property type="entry name" value="all-alpha NTP pyrophosphatases"/>
    <property type="match status" value="1"/>
</dbReference>
<dbReference type="Pfam" id="PF01503">
    <property type="entry name" value="PRA-PH"/>
    <property type="match status" value="1"/>
</dbReference>
<comment type="caution">
    <text evidence="11">The sequence shown here is derived from an EMBL/GenBank/DDBJ whole genome shotgun (WGS) entry which is preliminary data.</text>
</comment>
<dbReference type="Gene3D" id="1.10.287.1080">
    <property type="entry name" value="MazG-like"/>
    <property type="match status" value="1"/>
</dbReference>
<evidence type="ECO:0000256" key="4">
    <source>
        <dbReference type="ARBA" id="ARBA00013336"/>
    </source>
</evidence>
<evidence type="ECO:0000256" key="3">
    <source>
        <dbReference type="ARBA" id="ARBA00012414"/>
    </source>
</evidence>
<keyword evidence="6 10" id="KW-0547">Nucleotide-binding</keyword>
<dbReference type="EC" id="3.6.1.31" evidence="3 10"/>
<sequence length="107" mass="11329">MVAGCPGGEGHAARLRESDSVKTFEELFAELQAKAAAGTPGSATVAALERGVHAIGKKVVEEAAEAWMAAEHEGPQRAAEEISQLLYQAQVLMLATGLDLEDVYRHL</sequence>
<comment type="pathway">
    <text evidence="2 10">Amino-acid biosynthesis; L-histidine biosynthesis; L-histidine from 5-phospho-alpha-D-ribose 1-diphosphate: step 2/9.</text>
</comment>
<dbReference type="InterPro" id="IPR008179">
    <property type="entry name" value="HisE"/>
</dbReference>
<proteinExistence type="inferred from homology"/>
<dbReference type="PANTHER" id="PTHR42945">
    <property type="entry name" value="HISTIDINE BIOSYNTHESIS BIFUNCTIONAL PROTEIN"/>
    <property type="match status" value="1"/>
</dbReference>
<evidence type="ECO:0000256" key="8">
    <source>
        <dbReference type="ARBA" id="ARBA00022840"/>
    </source>
</evidence>
<comment type="subcellular location">
    <subcellularLocation>
        <location evidence="10">Cytoplasm</location>
    </subcellularLocation>
</comment>
<protein>
    <recommendedName>
        <fullName evidence="4 10">Phosphoribosyl-ATP pyrophosphatase</fullName>
        <shortName evidence="10">PRA-PH</shortName>
        <ecNumber evidence="3 10">3.6.1.31</ecNumber>
    </recommendedName>
</protein>
<dbReference type="Proteomes" id="UP001597260">
    <property type="component" value="Unassembled WGS sequence"/>
</dbReference>
<name>A0ABW3YF53_9ACTN</name>
<dbReference type="NCBIfam" id="TIGR03188">
    <property type="entry name" value="histidine_hisI"/>
    <property type="match status" value="1"/>
</dbReference>
<dbReference type="RefSeq" id="WP_377571911.1">
    <property type="nucleotide sequence ID" value="NZ_JBHTMP010000023.1"/>
</dbReference>
<accession>A0ABW3YF53</accession>
<evidence type="ECO:0000256" key="10">
    <source>
        <dbReference type="HAMAP-Rule" id="MF_01020"/>
    </source>
</evidence>
<evidence type="ECO:0000256" key="9">
    <source>
        <dbReference type="ARBA" id="ARBA00023102"/>
    </source>
</evidence>
<evidence type="ECO:0000256" key="5">
    <source>
        <dbReference type="ARBA" id="ARBA00022605"/>
    </source>
</evidence>
<keyword evidence="5 10" id="KW-0028">Amino-acid biosynthesis</keyword>
<evidence type="ECO:0000313" key="12">
    <source>
        <dbReference type="Proteomes" id="UP001597260"/>
    </source>
</evidence>
<keyword evidence="8 10" id="KW-0067">ATP-binding</keyword>
<evidence type="ECO:0000256" key="6">
    <source>
        <dbReference type="ARBA" id="ARBA00022741"/>
    </source>
</evidence>
<keyword evidence="7 10" id="KW-0378">Hydrolase</keyword>
<dbReference type="NCBIfam" id="NF001610">
    <property type="entry name" value="PRK00400.1-1"/>
    <property type="match status" value="1"/>
</dbReference>
<comment type="similarity">
    <text evidence="10">Belongs to the PRA-PH family.</text>
</comment>
<reference evidence="12" key="1">
    <citation type="journal article" date="2019" name="Int. J. Syst. Evol. Microbiol.">
        <title>The Global Catalogue of Microorganisms (GCM) 10K type strain sequencing project: providing services to taxonomists for standard genome sequencing and annotation.</title>
        <authorList>
            <consortium name="The Broad Institute Genomics Platform"/>
            <consortium name="The Broad Institute Genome Sequencing Center for Infectious Disease"/>
            <person name="Wu L."/>
            <person name="Ma J."/>
        </authorList>
    </citation>
    <scope>NUCLEOTIDE SEQUENCE [LARGE SCALE GENOMIC DNA]</scope>
    <source>
        <strain evidence="12">JCM 31037</strain>
    </source>
</reference>
<keyword evidence="9 10" id="KW-0368">Histidine biosynthesis</keyword>